<gene>
    <name evidence="2" type="ORF">GCM10014715_59020</name>
</gene>
<feature type="transmembrane region" description="Helical" evidence="1">
    <location>
        <begin position="15"/>
        <end position="38"/>
    </location>
</feature>
<dbReference type="Proteomes" id="UP000641386">
    <property type="component" value="Unassembled WGS sequence"/>
</dbReference>
<name>A0A919AAR2_9ACTN</name>
<keyword evidence="1" id="KW-0812">Transmembrane</keyword>
<keyword evidence="1" id="KW-0472">Membrane</keyword>
<evidence type="ECO:0000256" key="1">
    <source>
        <dbReference type="SAM" id="Phobius"/>
    </source>
</evidence>
<reference evidence="2" key="2">
    <citation type="submission" date="2020-09" db="EMBL/GenBank/DDBJ databases">
        <authorList>
            <person name="Sun Q."/>
            <person name="Ohkuma M."/>
        </authorList>
    </citation>
    <scope>NUCLEOTIDE SEQUENCE</scope>
    <source>
        <strain evidence="2">JCM 3302</strain>
    </source>
</reference>
<accession>A0A919AAR2</accession>
<protein>
    <submittedName>
        <fullName evidence="2">Uncharacterized protein</fullName>
    </submittedName>
</protein>
<evidence type="ECO:0000313" key="3">
    <source>
        <dbReference type="Proteomes" id="UP000641386"/>
    </source>
</evidence>
<keyword evidence="3" id="KW-1185">Reference proteome</keyword>
<dbReference type="AlphaFoldDB" id="A0A919AAR2"/>
<dbReference type="EMBL" id="BNBC01000033">
    <property type="protein sequence ID" value="GHE95010.1"/>
    <property type="molecule type" value="Genomic_DNA"/>
</dbReference>
<sequence length="320" mass="33999">MREPVQTQVRVRDRFGAVLTASVSMLFVEAVIGAIALVVWGQTQESPDLPYNAMGVVFLILVAPFLAAAGAALFAVLSVALVIPLLVAAGWLGRRLSGHERWWSIPALAAAGTAPLALAVAELVETGFLAGLGIWLAVTAALTATALVSRRLLLPDRPWLSGAAMFGRVALYGTLAVVTTGTLAGIALSVGIGYEPPRLSAEQVAGTWSDGRGGTLTLTADGKATATRVKTFDLDDSFEPVAHECTGTGTWEYDPGTGPWSQKVAVTVADCPWDTWEVFGTREHPKLFVYIGDPDSWDLYILQRRDQAAPFGSRHGERVS</sequence>
<reference evidence="2" key="1">
    <citation type="journal article" date="2014" name="Int. J. Syst. Evol. Microbiol.">
        <title>Complete genome sequence of Corynebacterium casei LMG S-19264T (=DSM 44701T), isolated from a smear-ripened cheese.</title>
        <authorList>
            <consortium name="US DOE Joint Genome Institute (JGI-PGF)"/>
            <person name="Walter F."/>
            <person name="Albersmeier A."/>
            <person name="Kalinowski J."/>
            <person name="Ruckert C."/>
        </authorList>
    </citation>
    <scope>NUCLEOTIDE SEQUENCE</scope>
    <source>
        <strain evidence="2">JCM 3302</strain>
    </source>
</reference>
<evidence type="ECO:0000313" key="2">
    <source>
        <dbReference type="EMBL" id="GHE95010.1"/>
    </source>
</evidence>
<keyword evidence="1" id="KW-1133">Transmembrane helix</keyword>
<feature type="transmembrane region" description="Helical" evidence="1">
    <location>
        <begin position="127"/>
        <end position="148"/>
    </location>
</feature>
<proteinExistence type="predicted"/>
<feature type="transmembrane region" description="Helical" evidence="1">
    <location>
        <begin position="103"/>
        <end position="121"/>
    </location>
</feature>
<comment type="caution">
    <text evidence="2">The sequence shown here is derived from an EMBL/GenBank/DDBJ whole genome shotgun (WGS) entry which is preliminary data.</text>
</comment>
<organism evidence="2 3">
    <name type="scientific">Streptomyces spiralis</name>
    <dbReference type="NCBI Taxonomy" id="66376"/>
    <lineage>
        <taxon>Bacteria</taxon>
        <taxon>Bacillati</taxon>
        <taxon>Actinomycetota</taxon>
        <taxon>Actinomycetes</taxon>
        <taxon>Kitasatosporales</taxon>
        <taxon>Streptomycetaceae</taxon>
        <taxon>Streptomyces</taxon>
    </lineage>
</organism>
<feature type="transmembrane region" description="Helical" evidence="1">
    <location>
        <begin position="169"/>
        <end position="194"/>
    </location>
</feature>
<feature type="transmembrane region" description="Helical" evidence="1">
    <location>
        <begin position="58"/>
        <end position="91"/>
    </location>
</feature>